<feature type="compositionally biased region" description="Polar residues" evidence="1">
    <location>
        <begin position="662"/>
        <end position="676"/>
    </location>
</feature>
<dbReference type="Gene3D" id="1.10.8.10">
    <property type="entry name" value="DNA helicase RuvA subunit, C-terminal domain"/>
    <property type="match status" value="1"/>
</dbReference>
<feature type="compositionally biased region" description="Low complexity" evidence="1">
    <location>
        <begin position="630"/>
        <end position="645"/>
    </location>
</feature>
<feature type="region of interest" description="Disordered" evidence="1">
    <location>
        <begin position="40"/>
        <end position="206"/>
    </location>
</feature>
<feature type="compositionally biased region" description="Acidic residues" evidence="1">
    <location>
        <begin position="305"/>
        <end position="319"/>
    </location>
</feature>
<feature type="compositionally biased region" description="Polar residues" evidence="1">
    <location>
        <begin position="691"/>
        <end position="700"/>
    </location>
</feature>
<feature type="region of interest" description="Disordered" evidence="1">
    <location>
        <begin position="219"/>
        <end position="261"/>
    </location>
</feature>
<feature type="non-terminal residue" evidence="3">
    <location>
        <position position="1493"/>
    </location>
</feature>
<feature type="compositionally biased region" description="Acidic residues" evidence="1">
    <location>
        <begin position="1281"/>
        <end position="1290"/>
    </location>
</feature>
<dbReference type="Gene3D" id="2.20.70.30">
    <property type="entry name" value="Nascent polypeptide-associated complex domain"/>
    <property type="match status" value="1"/>
</dbReference>
<dbReference type="InterPro" id="IPR044034">
    <property type="entry name" value="NAC-like_UBA"/>
</dbReference>
<feature type="region of interest" description="Disordered" evidence="1">
    <location>
        <begin position="301"/>
        <end position="340"/>
    </location>
</feature>
<organism evidence="3 4">
    <name type="scientific">Bos mutus</name>
    <name type="common">wild yak</name>
    <dbReference type="NCBI Taxonomy" id="72004"/>
    <lineage>
        <taxon>Eukaryota</taxon>
        <taxon>Metazoa</taxon>
        <taxon>Chordata</taxon>
        <taxon>Craniata</taxon>
        <taxon>Vertebrata</taxon>
        <taxon>Euteleostomi</taxon>
        <taxon>Mammalia</taxon>
        <taxon>Eutheria</taxon>
        <taxon>Laurasiatheria</taxon>
        <taxon>Artiodactyla</taxon>
        <taxon>Ruminantia</taxon>
        <taxon>Pecora</taxon>
        <taxon>Bovidae</taxon>
        <taxon>Bovinae</taxon>
        <taxon>Bos</taxon>
    </lineage>
</organism>
<feature type="region of interest" description="Disordered" evidence="1">
    <location>
        <begin position="360"/>
        <end position="1028"/>
    </location>
</feature>
<protein>
    <submittedName>
        <fullName evidence="3">NAC-alpha domain-containing protein 1</fullName>
    </submittedName>
</protein>
<dbReference type="Proteomes" id="UP000011080">
    <property type="component" value="Unassembled WGS sequence"/>
</dbReference>
<feature type="non-terminal residue" evidence="3">
    <location>
        <position position="1"/>
    </location>
</feature>
<proteinExistence type="predicted"/>
<dbReference type="STRING" id="72004.ENSBMUP00000008384"/>
<accession>L8IRG4</accession>
<dbReference type="InterPro" id="IPR038187">
    <property type="entry name" value="NAC_A/B_dom_sf"/>
</dbReference>
<feature type="compositionally biased region" description="Low complexity" evidence="1">
    <location>
        <begin position="364"/>
        <end position="374"/>
    </location>
</feature>
<dbReference type="SMART" id="SM01407">
    <property type="entry name" value="NAC"/>
    <property type="match status" value="1"/>
</dbReference>
<evidence type="ECO:0000259" key="2">
    <source>
        <dbReference type="PROSITE" id="PS51151"/>
    </source>
</evidence>
<feature type="region of interest" description="Disordered" evidence="1">
    <location>
        <begin position="1"/>
        <end position="24"/>
    </location>
</feature>
<evidence type="ECO:0000313" key="4">
    <source>
        <dbReference type="Proteomes" id="UP000011080"/>
    </source>
</evidence>
<feature type="compositionally biased region" description="Acidic residues" evidence="1">
    <location>
        <begin position="1441"/>
        <end position="1456"/>
    </location>
</feature>
<dbReference type="EMBL" id="JH880750">
    <property type="protein sequence ID" value="ELR59165.1"/>
    <property type="molecule type" value="Genomic_DNA"/>
</dbReference>
<feature type="compositionally biased region" description="Low complexity" evidence="1">
    <location>
        <begin position="1318"/>
        <end position="1331"/>
    </location>
</feature>
<gene>
    <name evidence="3" type="ORF">M91_18726</name>
</gene>
<dbReference type="PANTHER" id="PTHR21713">
    <property type="entry name" value="NASCENT POLYPEPTIDE ASSOCIATED COMPLEX ALPHA SUBUNIT-RELATED"/>
    <property type="match status" value="1"/>
</dbReference>
<dbReference type="InterPro" id="IPR002715">
    <property type="entry name" value="Nas_poly-pep-assoc_cplx_dom"/>
</dbReference>
<feature type="domain" description="NAC-A/B" evidence="2">
    <location>
        <begin position="1345"/>
        <end position="1410"/>
    </location>
</feature>
<feature type="compositionally biased region" description="Low complexity" evidence="1">
    <location>
        <begin position="1266"/>
        <end position="1278"/>
    </location>
</feature>
<dbReference type="FunFam" id="2.20.70.30:FF:000002">
    <property type="entry name" value="Nascent polypeptide-associated complex (NAC), alpha subunit"/>
    <property type="match status" value="1"/>
</dbReference>
<reference evidence="3 4" key="1">
    <citation type="journal article" date="2012" name="Nat. Genet.">
        <title>The yak genome and adaptation to life at high altitude.</title>
        <authorList>
            <person name="Qiu Q."/>
            <person name="Zhang G."/>
            <person name="Ma T."/>
            <person name="Qian W."/>
            <person name="Wang J."/>
            <person name="Ye Z."/>
            <person name="Cao C."/>
            <person name="Hu Q."/>
            <person name="Kim J."/>
            <person name="Larkin D.M."/>
            <person name="Auvil L."/>
            <person name="Capitanu B."/>
            <person name="Ma J."/>
            <person name="Lewin H.A."/>
            <person name="Qian X."/>
            <person name="Lang Y."/>
            <person name="Zhou R."/>
            <person name="Wang L."/>
            <person name="Wang K."/>
            <person name="Xia J."/>
            <person name="Liao S."/>
            <person name="Pan S."/>
            <person name="Lu X."/>
            <person name="Hou H."/>
            <person name="Wang Y."/>
            <person name="Zang X."/>
            <person name="Yin Y."/>
            <person name="Ma H."/>
            <person name="Zhang J."/>
            <person name="Wang Z."/>
            <person name="Zhang Y."/>
            <person name="Zhang D."/>
            <person name="Yonezawa T."/>
            <person name="Hasegawa M."/>
            <person name="Zhong Y."/>
            <person name="Liu W."/>
            <person name="Zhang Y."/>
            <person name="Huang Z."/>
            <person name="Zhang S."/>
            <person name="Long R."/>
            <person name="Yang H."/>
            <person name="Wang J."/>
            <person name="Lenstra J.A."/>
            <person name="Cooper D.N."/>
            <person name="Wu Y."/>
            <person name="Wang J."/>
            <person name="Shi P."/>
            <person name="Wang J."/>
            <person name="Liu J."/>
        </authorList>
    </citation>
    <scope>NUCLEOTIDE SEQUENCE [LARGE SCALE GENOMIC DNA]</scope>
    <source>
        <strain evidence="4">yakQH1</strain>
    </source>
</reference>
<feature type="compositionally biased region" description="Low complexity" evidence="1">
    <location>
        <begin position="246"/>
        <end position="260"/>
    </location>
</feature>
<dbReference type="GO" id="GO:0005854">
    <property type="term" value="C:nascent polypeptide-associated complex"/>
    <property type="evidence" value="ECO:0007669"/>
    <property type="project" value="InterPro"/>
</dbReference>
<dbReference type="InterPro" id="IPR016641">
    <property type="entry name" value="EGD2/NACA0like"/>
</dbReference>
<dbReference type="Pfam" id="PF01849">
    <property type="entry name" value="NAC"/>
    <property type="match status" value="1"/>
</dbReference>
<feature type="region of interest" description="Disordered" evidence="1">
    <location>
        <begin position="1070"/>
        <end position="1357"/>
    </location>
</feature>
<dbReference type="CDD" id="cd22054">
    <property type="entry name" value="NAC_NACA"/>
    <property type="match status" value="1"/>
</dbReference>
<feature type="compositionally biased region" description="Polar residues" evidence="1">
    <location>
        <begin position="867"/>
        <end position="905"/>
    </location>
</feature>
<name>L8IRG4_9CETA</name>
<feature type="compositionally biased region" description="Polar residues" evidence="1">
    <location>
        <begin position="818"/>
        <end position="832"/>
    </location>
</feature>
<evidence type="ECO:0000313" key="3">
    <source>
        <dbReference type="EMBL" id="ELR59165.1"/>
    </source>
</evidence>
<evidence type="ECO:0000256" key="1">
    <source>
        <dbReference type="SAM" id="MobiDB-lite"/>
    </source>
</evidence>
<sequence length="1493" mass="153843">RPSVSTDLSCDAAEATTPKGDRLEHCALTSGPSTLALTFLHGKPGARPPPEGASWDAGPGRAPSAWTVQAEGGPSPGPAEVRPTEGPLPASLEPRIVMGEETCQAAPLPRATMPELRDWEGGHANLNPPPEFCSQGDPPVPFPAPDSDSYFTPPSTPTKTASTLLPGPGPHRDAQDAQAELGDSPPASPTGSYITADGDSWASSPSCSLSLQALAEGLDVPSGWGFSPSGSVVDERELPPAGTPDSSSPESSLSADSSSSWGQEGHFFELDFLANDPMIPAYLLPFQGSLIFQVEAVEVTPLPHEEEEVEEEEQEEEQEVPLPRGDLAGEGEDDSTFASSLQSLSDLSITEGVDEAFAFRDDTSAASSDPDSASYTGVDDERLYSGEPHAQPATLLQDSPGEAASWGPELALGVSKGEAGQAAKNQEPISEIMRVGPAAAQVSSAMAPHIPQESLDLTGVSPQAQGEEPGSTMGPVPVAPIMSQPLQEGDTATLGPEPWILKREADLNSLQTLKEDTGQGFAAATSPEPQPEVDPAAFPPFQDAEPHSEEELTASPPLQDEGLPLVQGSASDASSEPQSEEEELTASPPLQDAGLPLVQGSASEASSEPHSEEELTASPPLQDEGLPLVQGSASEASSEPQSEEGLTASPTLQDAGLPLVQGSASKASPELQSEVTASPPLQVAGLPLVQGSASDASSEPQSEEEELTASSHLQDAGLPLVQGSASEASPESQSEEEDLTASSPLKDAGLPLVQGSAFEASPEPHSEEEDLTASPPLQDAGLPFVQGSASEASSEPQSEEELTALPTLQDAGLPLVQGSASKASPEPQSEDLTASPPLQDAGLPFVQGSASETSPEPHSEEELTASPPLQDTGLPSSQVSATSASPQALMTDTGCTQKTEPTTTAAHRKGRKTLGLRPAPEERDPDHTGGSDSLALDQIHLGGPDLPADARTPLEGDAGPSKPATEIPDTPKPFTAAQGPPKPDSSGEEVAEGILAPEQEACHDICAHGGDGAESSSPPKVALGVEHQGHEALKPVVHGPGVCPTASLEVGQLGPPSPVEEGRATLGHRLPMAVGSEAGLGSCSQSPSRAVPRLGGHCAKDPAPTSPLPLRQPKPVLGPGKGEQAQAALGVLGPSPLQPPESPIGGLPSAPQDRIQGPEPPAPGILMEAVPTPLASPAPCPCRGPREDLVEGAEPLGSPSHPPLRPRAQRAVAASSGITNPPGAGQVSLPPHPTLLSPKAAPKRGTHAKDPASRLSPPRQVPPGSGPRSPAGPRGLPATEQQDDGDSLEEDSPRALGSGQHSDSHGESSAELEEQDLPGPQTAQCPAQAPAGSGSEETVAKAKQSRSEKKARKAMSKLGLRQIQGVTRITIQKSKNILFVIAKPDVFKSPASDTYVVFGEAKIEDLSQQVHRAAAEKFKVPSEPSALVPESAPGPRVRPECEEEEEEEDEEEVDEAGLELRDIELVMAQANVSRAKAVRALRDNQSDIVNAIM</sequence>
<feature type="compositionally biased region" description="Polar residues" evidence="1">
    <location>
        <begin position="568"/>
        <end position="577"/>
    </location>
</feature>
<dbReference type="PROSITE" id="PS51151">
    <property type="entry name" value="NAC_AB"/>
    <property type="match status" value="1"/>
</dbReference>
<feature type="compositionally biased region" description="Low complexity" evidence="1">
    <location>
        <begin position="157"/>
        <end position="166"/>
    </location>
</feature>
<feature type="region of interest" description="Disordered" evidence="1">
    <location>
        <begin position="1421"/>
        <end position="1456"/>
    </location>
</feature>
<feature type="compositionally biased region" description="Basic and acidic residues" evidence="1">
    <location>
        <begin position="919"/>
        <end position="929"/>
    </location>
</feature>
<dbReference type="Pfam" id="PF19026">
    <property type="entry name" value="UBA_HYPK"/>
    <property type="match status" value="1"/>
</dbReference>